<dbReference type="GO" id="GO:0016853">
    <property type="term" value="F:isomerase activity"/>
    <property type="evidence" value="ECO:0007669"/>
    <property type="project" value="UniProtKB-KW"/>
</dbReference>
<dbReference type="OrthoDB" id="9788221at2"/>
<feature type="active site" evidence="3">
    <location>
        <position position="44"/>
    </location>
</feature>
<evidence type="ECO:0000313" key="4">
    <source>
        <dbReference type="EMBL" id="SOH94091.1"/>
    </source>
</evidence>
<organism evidence="4 5">
    <name type="scientific">Pontivivens marinum</name>
    <dbReference type="NCBI Taxonomy" id="1690039"/>
    <lineage>
        <taxon>Bacteria</taxon>
        <taxon>Pseudomonadati</taxon>
        <taxon>Pseudomonadota</taxon>
        <taxon>Alphaproteobacteria</taxon>
        <taxon>Rhodobacterales</taxon>
        <taxon>Paracoccaceae</taxon>
        <taxon>Pontivivens</taxon>
    </lineage>
</organism>
<dbReference type="Gene3D" id="3.10.310.10">
    <property type="entry name" value="Diaminopimelate Epimerase, Chain A, domain 1"/>
    <property type="match status" value="2"/>
</dbReference>
<dbReference type="Proteomes" id="UP000220034">
    <property type="component" value="Unassembled WGS sequence"/>
</dbReference>
<dbReference type="GO" id="GO:0005737">
    <property type="term" value="C:cytoplasm"/>
    <property type="evidence" value="ECO:0007669"/>
    <property type="project" value="TreeGrafter"/>
</dbReference>
<dbReference type="PANTHER" id="PTHR13774:SF39">
    <property type="entry name" value="BIOSYNTHESIS PROTEIN, PUTATIVE-RELATED"/>
    <property type="match status" value="1"/>
</dbReference>
<dbReference type="PANTHER" id="PTHR13774">
    <property type="entry name" value="PHENAZINE BIOSYNTHESIS PROTEIN"/>
    <property type="match status" value="1"/>
</dbReference>
<dbReference type="InterPro" id="IPR003719">
    <property type="entry name" value="Phenazine_PhzF-like"/>
</dbReference>
<reference evidence="5" key="1">
    <citation type="submission" date="2017-09" db="EMBL/GenBank/DDBJ databases">
        <authorList>
            <person name="Varghese N."/>
            <person name="Submissions S."/>
        </authorList>
    </citation>
    <scope>NUCLEOTIDE SEQUENCE [LARGE SCALE GENOMIC DNA]</scope>
    <source>
        <strain evidence="5">C7</strain>
    </source>
</reference>
<proteinExistence type="inferred from homology"/>
<dbReference type="NCBIfam" id="TIGR00654">
    <property type="entry name" value="PhzF_family"/>
    <property type="match status" value="1"/>
</dbReference>
<evidence type="ECO:0000256" key="1">
    <source>
        <dbReference type="ARBA" id="ARBA00008270"/>
    </source>
</evidence>
<comment type="similarity">
    <text evidence="1">Belongs to the PhzF family.</text>
</comment>
<dbReference type="PIRSF" id="PIRSF016184">
    <property type="entry name" value="PhzC_PhzF"/>
    <property type="match status" value="1"/>
</dbReference>
<evidence type="ECO:0000313" key="5">
    <source>
        <dbReference type="Proteomes" id="UP000220034"/>
    </source>
</evidence>
<evidence type="ECO:0000256" key="2">
    <source>
        <dbReference type="ARBA" id="ARBA00023235"/>
    </source>
</evidence>
<keyword evidence="5" id="KW-1185">Reference proteome</keyword>
<sequence length="274" mass="28498">MDVQRLAAFADGNQGGNPAGVVIGDTLPDAETMQRIATEVGYSETAFAAPDGDHWTVRYFAPVGEVPFCGHATVALGAALGRQFGAGSFALNTQAGPAAVRAEADGDDWQAELTSPPTWHDEPHAGMITRSMELFGLTGGDLAEGSRPVRAHAGADHLIFTLADRNCLADMSYNLEAGGALMREAGLVTISLIYVAQDGVVHSRNPFASGGVMEDPATGAAAAALVGWWRDAGIRTGRIEIAQGHDMGVPSRLFATALPQHGAGVRVAGRVRVI</sequence>
<dbReference type="SUPFAM" id="SSF54506">
    <property type="entry name" value="Diaminopimelate epimerase-like"/>
    <property type="match status" value="1"/>
</dbReference>
<gene>
    <name evidence="4" type="ORF">SAMN06273572_103118</name>
</gene>
<name>A0A2C9CRB7_9RHOB</name>
<dbReference type="RefSeq" id="WP_097929654.1">
    <property type="nucleotide sequence ID" value="NZ_OCTN01000003.1"/>
</dbReference>
<protein>
    <submittedName>
        <fullName evidence="4">Phenazine biosynthesis protein PhzF family</fullName>
    </submittedName>
</protein>
<dbReference type="Pfam" id="PF02567">
    <property type="entry name" value="PhzC-PhzF"/>
    <property type="match status" value="1"/>
</dbReference>
<dbReference type="EMBL" id="OCTN01000003">
    <property type="protein sequence ID" value="SOH94091.1"/>
    <property type="molecule type" value="Genomic_DNA"/>
</dbReference>
<keyword evidence="2" id="KW-0413">Isomerase</keyword>
<accession>A0A2C9CRB7</accession>
<dbReference type="AlphaFoldDB" id="A0A2C9CRB7"/>
<evidence type="ECO:0000256" key="3">
    <source>
        <dbReference type="PIRSR" id="PIRSR016184-1"/>
    </source>
</evidence>